<dbReference type="InterPro" id="IPR029787">
    <property type="entry name" value="Nucleotide_cyclase"/>
</dbReference>
<proteinExistence type="predicted"/>
<dbReference type="InterPro" id="IPR000160">
    <property type="entry name" value="GGDEF_dom"/>
</dbReference>
<reference evidence="2 3" key="1">
    <citation type="submission" date="2018-10" db="EMBL/GenBank/DDBJ databases">
        <title>Genomic Encyclopedia of Type Strains, Phase IV (KMG-IV): sequencing the most valuable type-strain genomes for metagenomic binning, comparative biology and taxonomic classification.</title>
        <authorList>
            <person name="Goeker M."/>
        </authorList>
    </citation>
    <scope>NUCLEOTIDE SEQUENCE [LARGE SCALE GENOMIC DNA]</scope>
    <source>
        <strain evidence="2 3">DSM 3303</strain>
    </source>
</reference>
<accession>A0A495BHX5</accession>
<dbReference type="CDD" id="cd00130">
    <property type="entry name" value="PAS"/>
    <property type="match status" value="1"/>
</dbReference>
<protein>
    <submittedName>
        <fullName evidence="2">GGDEF domain-containing protein</fullName>
    </submittedName>
</protein>
<evidence type="ECO:0000259" key="1">
    <source>
        <dbReference type="PROSITE" id="PS50887"/>
    </source>
</evidence>
<feature type="domain" description="GGDEF" evidence="1">
    <location>
        <begin position="175"/>
        <end position="308"/>
    </location>
</feature>
<evidence type="ECO:0000313" key="2">
    <source>
        <dbReference type="EMBL" id="RKQ60947.1"/>
    </source>
</evidence>
<dbReference type="InterPro" id="IPR000014">
    <property type="entry name" value="PAS"/>
</dbReference>
<dbReference type="SUPFAM" id="SSF55785">
    <property type="entry name" value="PYP-like sensor domain (PAS domain)"/>
    <property type="match status" value="1"/>
</dbReference>
<dbReference type="InterPro" id="IPR013767">
    <property type="entry name" value="PAS_fold"/>
</dbReference>
<dbReference type="InterPro" id="IPR043128">
    <property type="entry name" value="Rev_trsase/Diguanyl_cyclase"/>
</dbReference>
<name>A0A495BHX5_VOGIN</name>
<dbReference type="Proteomes" id="UP000279384">
    <property type="component" value="Unassembled WGS sequence"/>
</dbReference>
<dbReference type="Gene3D" id="3.30.450.20">
    <property type="entry name" value="PAS domain"/>
    <property type="match status" value="1"/>
</dbReference>
<dbReference type="Pfam" id="PF00990">
    <property type="entry name" value="GGDEF"/>
    <property type="match status" value="1"/>
</dbReference>
<sequence>MPDELNFQYMIDTLQGAFIMADSADMTVMAANQLASIQLGLPLSELLGQPLARFVSKPSLDDILRNIQRQDLVYNLEGELCSARGRCFPVLLSARVVAWSYPTLIFTFSDHSQHMLMNELLKKKDELFERVRQLMPASDEGMAEDPDDYISGVLSAGQLLERTGIEVGHARRYHDPLAALQIHAEVVPIRNREPLGAYNRAHFRRMVSYLCVQSSRDGDLVGRHENGTLVMLLRQTTLLDAVKVAKRLQQRLGSFTFWPDGANCETSTCIGLSTWHETDQNARQLQIRLEAALAKARLTGRNTIVSLS</sequence>
<dbReference type="PROSITE" id="PS50887">
    <property type="entry name" value="GGDEF"/>
    <property type="match status" value="1"/>
</dbReference>
<dbReference type="Gene3D" id="3.30.70.270">
    <property type="match status" value="1"/>
</dbReference>
<gene>
    <name evidence="2" type="ORF">C8E02_0712</name>
</gene>
<organism evidence="2 3">
    <name type="scientific">Vogesella indigofera</name>
    <name type="common">Pseudomonas indigofera</name>
    <dbReference type="NCBI Taxonomy" id="45465"/>
    <lineage>
        <taxon>Bacteria</taxon>
        <taxon>Pseudomonadati</taxon>
        <taxon>Pseudomonadota</taxon>
        <taxon>Betaproteobacteria</taxon>
        <taxon>Neisseriales</taxon>
        <taxon>Chromobacteriaceae</taxon>
        <taxon>Vogesella</taxon>
    </lineage>
</organism>
<evidence type="ECO:0000313" key="3">
    <source>
        <dbReference type="Proteomes" id="UP000279384"/>
    </source>
</evidence>
<dbReference type="RefSeq" id="WP_120809645.1">
    <property type="nucleotide sequence ID" value="NZ_RBID01000011.1"/>
</dbReference>
<dbReference type="SUPFAM" id="SSF55073">
    <property type="entry name" value="Nucleotide cyclase"/>
    <property type="match status" value="1"/>
</dbReference>
<dbReference type="EMBL" id="RBID01000011">
    <property type="protein sequence ID" value="RKQ60947.1"/>
    <property type="molecule type" value="Genomic_DNA"/>
</dbReference>
<dbReference type="GO" id="GO:0006355">
    <property type="term" value="P:regulation of DNA-templated transcription"/>
    <property type="evidence" value="ECO:0007669"/>
    <property type="project" value="InterPro"/>
</dbReference>
<comment type="caution">
    <text evidence="2">The sequence shown here is derived from an EMBL/GenBank/DDBJ whole genome shotgun (WGS) entry which is preliminary data.</text>
</comment>
<dbReference type="InterPro" id="IPR035965">
    <property type="entry name" value="PAS-like_dom_sf"/>
</dbReference>
<dbReference type="Pfam" id="PF00989">
    <property type="entry name" value="PAS"/>
    <property type="match status" value="1"/>
</dbReference>
<dbReference type="SMART" id="SM00091">
    <property type="entry name" value="PAS"/>
    <property type="match status" value="1"/>
</dbReference>
<dbReference type="AlphaFoldDB" id="A0A495BHX5"/>